<evidence type="ECO:0000313" key="5">
    <source>
        <dbReference type="Proteomes" id="UP000581688"/>
    </source>
</evidence>
<dbReference type="InterPro" id="IPR011098">
    <property type="entry name" value="G5_dom"/>
</dbReference>
<proteinExistence type="predicted"/>
<evidence type="ECO:0000256" key="2">
    <source>
        <dbReference type="SAM" id="Phobius"/>
    </source>
</evidence>
<dbReference type="GO" id="GO:0019867">
    <property type="term" value="C:outer membrane"/>
    <property type="evidence" value="ECO:0007669"/>
    <property type="project" value="InterPro"/>
</dbReference>
<feature type="transmembrane region" description="Helical" evidence="2">
    <location>
        <begin position="20"/>
        <end position="38"/>
    </location>
</feature>
<keyword evidence="2" id="KW-1133">Transmembrane helix</keyword>
<name>A0A841QAB6_9BACI</name>
<dbReference type="Proteomes" id="UP000581688">
    <property type="component" value="Unassembled WGS sequence"/>
</dbReference>
<dbReference type="InterPro" id="IPR051933">
    <property type="entry name" value="Resuscitation_pf_RpfB"/>
</dbReference>
<dbReference type="SUPFAM" id="SSF50685">
    <property type="entry name" value="Barwin-like endoglucanases"/>
    <property type="match status" value="1"/>
</dbReference>
<dbReference type="PANTHER" id="PTHR39160:SF4">
    <property type="entry name" value="RESUSCITATION-PROMOTING FACTOR RPFB"/>
    <property type="match status" value="1"/>
</dbReference>
<dbReference type="AlphaFoldDB" id="A0A841QAB6"/>
<dbReference type="Pfam" id="PF03990">
    <property type="entry name" value="DUF348"/>
    <property type="match status" value="3"/>
</dbReference>
<accession>A0A841QAB6</accession>
<keyword evidence="1" id="KW-0732">Signal</keyword>
<dbReference type="CDD" id="cd22786">
    <property type="entry name" value="DPBB_YuiC-like"/>
    <property type="match status" value="1"/>
</dbReference>
<reference evidence="4 5" key="1">
    <citation type="submission" date="2020-08" db="EMBL/GenBank/DDBJ databases">
        <title>Genomic Encyclopedia of Type Strains, Phase IV (KMG-IV): sequencing the most valuable type-strain genomes for metagenomic binning, comparative biology and taxonomic classification.</title>
        <authorList>
            <person name="Goeker M."/>
        </authorList>
    </citation>
    <scope>NUCLEOTIDE SEQUENCE [LARGE SCALE GENOMIC DNA]</scope>
    <source>
        <strain evidence="4 5">DSM 19612</strain>
    </source>
</reference>
<dbReference type="Pfam" id="PF06725">
    <property type="entry name" value="3D"/>
    <property type="match status" value="1"/>
</dbReference>
<keyword evidence="2" id="KW-0472">Membrane</keyword>
<dbReference type="Gene3D" id="2.40.40.10">
    <property type="entry name" value="RlpA-like domain"/>
    <property type="match status" value="1"/>
</dbReference>
<protein>
    <submittedName>
        <fullName evidence="4">Uncharacterized protein YabE (DUF348 family)</fullName>
    </submittedName>
</protein>
<dbReference type="Gene3D" id="2.20.230.10">
    <property type="entry name" value="Resuscitation-promoting factor rpfb"/>
    <property type="match status" value="1"/>
</dbReference>
<dbReference type="RefSeq" id="WP_174497706.1">
    <property type="nucleotide sequence ID" value="NZ_CADDWK010000018.1"/>
</dbReference>
<dbReference type="GO" id="GO:0009254">
    <property type="term" value="P:peptidoglycan turnover"/>
    <property type="evidence" value="ECO:0007669"/>
    <property type="project" value="InterPro"/>
</dbReference>
<dbReference type="InterPro" id="IPR007137">
    <property type="entry name" value="DUF348"/>
</dbReference>
<keyword evidence="5" id="KW-1185">Reference proteome</keyword>
<dbReference type="EMBL" id="JACHGH010000017">
    <property type="protein sequence ID" value="MBB6455233.1"/>
    <property type="molecule type" value="Genomic_DNA"/>
</dbReference>
<dbReference type="InterPro" id="IPR036908">
    <property type="entry name" value="RlpA-like_sf"/>
</dbReference>
<gene>
    <name evidence="4" type="ORF">HNQ94_003730</name>
</gene>
<dbReference type="SMART" id="SM01208">
    <property type="entry name" value="G5"/>
    <property type="match status" value="1"/>
</dbReference>
<evidence type="ECO:0000313" key="4">
    <source>
        <dbReference type="EMBL" id="MBB6455233.1"/>
    </source>
</evidence>
<dbReference type="PROSITE" id="PS51109">
    <property type="entry name" value="G5"/>
    <property type="match status" value="1"/>
</dbReference>
<evidence type="ECO:0000256" key="1">
    <source>
        <dbReference type="ARBA" id="ARBA00022729"/>
    </source>
</evidence>
<feature type="domain" description="G5" evidence="3">
    <location>
        <begin position="210"/>
        <end position="290"/>
    </location>
</feature>
<dbReference type="PANTHER" id="PTHR39160">
    <property type="entry name" value="CELL WALL-BINDING PROTEIN YOCH"/>
    <property type="match status" value="1"/>
</dbReference>
<sequence length="401" mass="43875">MNKHPFSNLALRVKNTKKLLVLVMSTIVFFASLGILIYETTKADVVLVNNGVEQSVRTHANTVDELLSELDVEAEDYDEVLPNRTDAITSGMTITYTSAQKIKVTVENESTEYYTTAKTIGDFLKEKNIEVHAEDMLTPTVTTEISEGLEISVNKAYEVTVNDGGEEQKVWTTADTIDEFLSSQNIELNELDKLEPSLDEVIAQGTSVTITRIEKVEDVIKESVDYATVTKNDSSLPSGQKKVVQAGKEGTVVKRYEVTLENGKEVDRKLIEEKVEQESQNQIVALGTKPAQPAPTVSRSGDGEVVKELYMSATAYTAYCTGCSGITSTGINLKANPNAKVIAVDPSVIPLGSKVWVEGYGYAIAGDTGGKIVGNRIDVFYPTKAQAYSFGRKQVRVKVYK</sequence>
<comment type="caution">
    <text evidence="4">The sequence shown here is derived from an EMBL/GenBank/DDBJ whole genome shotgun (WGS) entry which is preliminary data.</text>
</comment>
<organism evidence="4 5">
    <name type="scientific">Salirhabdus euzebyi</name>
    <dbReference type="NCBI Taxonomy" id="394506"/>
    <lineage>
        <taxon>Bacteria</taxon>
        <taxon>Bacillati</taxon>
        <taxon>Bacillota</taxon>
        <taxon>Bacilli</taxon>
        <taxon>Bacillales</taxon>
        <taxon>Bacillaceae</taxon>
        <taxon>Salirhabdus</taxon>
    </lineage>
</organism>
<keyword evidence="2" id="KW-0812">Transmembrane</keyword>
<dbReference type="InterPro" id="IPR010611">
    <property type="entry name" value="3D_dom"/>
</dbReference>
<dbReference type="Pfam" id="PF07501">
    <property type="entry name" value="G5"/>
    <property type="match status" value="1"/>
</dbReference>
<evidence type="ECO:0000259" key="3">
    <source>
        <dbReference type="PROSITE" id="PS51109"/>
    </source>
</evidence>
<dbReference type="GO" id="GO:0004553">
    <property type="term" value="F:hydrolase activity, hydrolyzing O-glycosyl compounds"/>
    <property type="evidence" value="ECO:0007669"/>
    <property type="project" value="InterPro"/>
</dbReference>